<feature type="chain" id="PRO_5047024909" description="DUF4296 domain-containing protein" evidence="2">
    <location>
        <begin position="20"/>
        <end position="162"/>
    </location>
</feature>
<evidence type="ECO:0008006" key="5">
    <source>
        <dbReference type="Google" id="ProtNLM"/>
    </source>
</evidence>
<evidence type="ECO:0000313" key="3">
    <source>
        <dbReference type="EMBL" id="MEL5988203.1"/>
    </source>
</evidence>
<dbReference type="RefSeq" id="WP_068453858.1">
    <property type="nucleotide sequence ID" value="NZ_CP147847.1"/>
</dbReference>
<dbReference type="EMBL" id="JBCEWA010000004">
    <property type="protein sequence ID" value="MEL5988203.1"/>
    <property type="molecule type" value="Genomic_DNA"/>
</dbReference>
<comment type="caution">
    <text evidence="3">The sequence shown here is derived from an EMBL/GenBank/DDBJ whole genome shotgun (WGS) entry which is preliminary data.</text>
</comment>
<dbReference type="Proteomes" id="UP001398420">
    <property type="component" value="Unassembled WGS sequence"/>
</dbReference>
<dbReference type="PROSITE" id="PS51257">
    <property type="entry name" value="PROKAR_LIPOPROTEIN"/>
    <property type="match status" value="1"/>
</dbReference>
<keyword evidence="4" id="KW-1185">Reference proteome</keyword>
<proteinExistence type="predicted"/>
<sequence length="162" mass="19215">MRKAYVGIILLIGTLLLGACNETTTSHSIQYGKIIQNDEVELTHTLRNEQVYEKIHEILKEATNVGMSEDELSHFSSQYIQFKNTRQNMLIANYYLWEDRKNQRYICRPFYESKYLFYEVTAHNYRELKKQIEKVKKSKEKLDKDETVTKKQPEQTPNLLGD</sequence>
<evidence type="ECO:0000256" key="1">
    <source>
        <dbReference type="SAM" id="MobiDB-lite"/>
    </source>
</evidence>
<name>A0ABU9LJS0_9BACL</name>
<feature type="compositionally biased region" description="Basic and acidic residues" evidence="1">
    <location>
        <begin position="136"/>
        <end position="153"/>
    </location>
</feature>
<gene>
    <name evidence="3" type="ORF">AAF454_07195</name>
</gene>
<evidence type="ECO:0000313" key="4">
    <source>
        <dbReference type="Proteomes" id="UP001398420"/>
    </source>
</evidence>
<evidence type="ECO:0000256" key="2">
    <source>
        <dbReference type="SAM" id="SignalP"/>
    </source>
</evidence>
<keyword evidence="2" id="KW-0732">Signal</keyword>
<feature type="signal peptide" evidence="2">
    <location>
        <begin position="1"/>
        <end position="19"/>
    </location>
</feature>
<accession>A0ABU9LJS0</accession>
<reference evidence="3 4" key="1">
    <citation type="submission" date="2024-04" db="EMBL/GenBank/DDBJ databases">
        <authorList>
            <person name="Wu Y.S."/>
            <person name="Zhang L."/>
        </authorList>
    </citation>
    <scope>NUCLEOTIDE SEQUENCE [LARGE SCALE GENOMIC DNA]</scope>
    <source>
        <strain evidence="3 4">KG-01</strain>
    </source>
</reference>
<feature type="region of interest" description="Disordered" evidence="1">
    <location>
        <begin position="136"/>
        <end position="162"/>
    </location>
</feature>
<organism evidence="3 4">
    <name type="scientific">Kurthia gibsonii</name>
    <dbReference type="NCBI Taxonomy" id="33946"/>
    <lineage>
        <taxon>Bacteria</taxon>
        <taxon>Bacillati</taxon>
        <taxon>Bacillota</taxon>
        <taxon>Bacilli</taxon>
        <taxon>Bacillales</taxon>
        <taxon>Caryophanaceae</taxon>
        <taxon>Kurthia</taxon>
    </lineage>
</organism>
<protein>
    <recommendedName>
        <fullName evidence="5">DUF4296 domain-containing protein</fullName>
    </recommendedName>
</protein>